<keyword evidence="1" id="KW-0812">Transmembrane</keyword>
<keyword evidence="1" id="KW-0472">Membrane</keyword>
<protein>
    <submittedName>
        <fullName evidence="2">Uncharacterized protein</fullName>
    </submittedName>
</protein>
<dbReference type="OrthoDB" id="693939at2759"/>
<keyword evidence="1" id="KW-1133">Transmembrane helix</keyword>
<gene>
    <name evidence="2" type="ORF">GIB67_037730</name>
</gene>
<organism evidence="2 3">
    <name type="scientific">Kingdonia uniflora</name>
    <dbReference type="NCBI Taxonomy" id="39325"/>
    <lineage>
        <taxon>Eukaryota</taxon>
        <taxon>Viridiplantae</taxon>
        <taxon>Streptophyta</taxon>
        <taxon>Embryophyta</taxon>
        <taxon>Tracheophyta</taxon>
        <taxon>Spermatophyta</taxon>
        <taxon>Magnoliopsida</taxon>
        <taxon>Ranunculales</taxon>
        <taxon>Circaeasteraceae</taxon>
        <taxon>Kingdonia</taxon>
    </lineage>
</organism>
<evidence type="ECO:0000256" key="1">
    <source>
        <dbReference type="SAM" id="Phobius"/>
    </source>
</evidence>
<dbReference type="Proteomes" id="UP000541444">
    <property type="component" value="Unassembled WGS sequence"/>
</dbReference>
<evidence type="ECO:0000313" key="3">
    <source>
        <dbReference type="Proteomes" id="UP000541444"/>
    </source>
</evidence>
<dbReference type="AlphaFoldDB" id="A0A7J7LV63"/>
<reference evidence="2 3" key="1">
    <citation type="journal article" date="2020" name="IScience">
        <title>Genome Sequencing of the Endangered Kingdonia uniflora (Circaeasteraceae, Ranunculales) Reveals Potential Mechanisms of Evolutionary Specialization.</title>
        <authorList>
            <person name="Sun Y."/>
            <person name="Deng T."/>
            <person name="Zhang A."/>
            <person name="Moore M.J."/>
            <person name="Landis J.B."/>
            <person name="Lin N."/>
            <person name="Zhang H."/>
            <person name="Zhang X."/>
            <person name="Huang J."/>
            <person name="Zhang X."/>
            <person name="Sun H."/>
            <person name="Wang H."/>
        </authorList>
    </citation>
    <scope>NUCLEOTIDE SEQUENCE [LARGE SCALE GENOMIC DNA]</scope>
    <source>
        <strain evidence="2">TB1705</strain>
        <tissue evidence="2">Leaf</tissue>
    </source>
</reference>
<keyword evidence="3" id="KW-1185">Reference proteome</keyword>
<dbReference type="PANTHER" id="PTHR33474">
    <property type="entry name" value="TRANSMEMBRANE PROTEIN"/>
    <property type="match status" value="1"/>
</dbReference>
<sequence length="128" mass="14659">MRDVSHQIEWVYVSSCALNVVQLCSNKIRGLMISFGYMGQQQKILLKLLILLLGFSYALMSLGAIPLSRSRTLMLAIEEQPVQDMMEQDVLMEHEELKEVGWIHGRMMENDDYPGTGANNHHDPPRTR</sequence>
<name>A0A7J7LV63_9MAGN</name>
<dbReference type="PANTHER" id="PTHR33474:SF28">
    <property type="entry name" value="OS01G0815400 PROTEIN"/>
    <property type="match status" value="1"/>
</dbReference>
<accession>A0A7J7LV63</accession>
<feature type="transmembrane region" description="Helical" evidence="1">
    <location>
        <begin position="44"/>
        <end position="65"/>
    </location>
</feature>
<comment type="caution">
    <text evidence="2">The sequence shown here is derived from an EMBL/GenBank/DDBJ whole genome shotgun (WGS) entry which is preliminary data.</text>
</comment>
<dbReference type="EMBL" id="JACGCM010001976">
    <property type="protein sequence ID" value="KAF6146430.1"/>
    <property type="molecule type" value="Genomic_DNA"/>
</dbReference>
<proteinExistence type="predicted"/>
<evidence type="ECO:0000313" key="2">
    <source>
        <dbReference type="EMBL" id="KAF6146430.1"/>
    </source>
</evidence>